<name>A0ABD4WLC8_PRIMG</name>
<evidence type="ECO:0000313" key="2">
    <source>
        <dbReference type="Proteomes" id="UP001213771"/>
    </source>
</evidence>
<reference evidence="1 2" key="1">
    <citation type="submission" date="2023-02" db="EMBL/GenBank/DDBJ databases">
        <authorList>
            <person name="Olszewska D."/>
        </authorList>
    </citation>
    <scope>NUCLEOTIDE SEQUENCE [LARGE SCALE GENOMIC DNA]</scope>
    <source>
        <strain evidence="1 2">FDU301</strain>
    </source>
</reference>
<accession>A0ABD4WLC8</accession>
<protein>
    <submittedName>
        <fullName evidence="1">Uncharacterized protein</fullName>
    </submittedName>
</protein>
<proteinExistence type="predicted"/>
<dbReference type="AlphaFoldDB" id="A0ABD4WLC8"/>
<dbReference type="EMBL" id="JARAOX010000047">
    <property type="protein sequence ID" value="MDD9781023.1"/>
    <property type="molecule type" value="Genomic_DNA"/>
</dbReference>
<organism evidence="1 2">
    <name type="scientific">Priestia megaterium</name>
    <name type="common">Bacillus megaterium</name>
    <dbReference type="NCBI Taxonomy" id="1404"/>
    <lineage>
        <taxon>Bacteria</taxon>
        <taxon>Bacillati</taxon>
        <taxon>Bacillota</taxon>
        <taxon>Bacilli</taxon>
        <taxon>Bacillales</taxon>
        <taxon>Bacillaceae</taxon>
        <taxon>Priestia</taxon>
    </lineage>
</organism>
<comment type="caution">
    <text evidence="1">The sequence shown here is derived from an EMBL/GenBank/DDBJ whole genome shotgun (WGS) entry which is preliminary data.</text>
</comment>
<evidence type="ECO:0000313" key="1">
    <source>
        <dbReference type="EMBL" id="MDD9781023.1"/>
    </source>
</evidence>
<sequence length="53" mass="6004">MRVGTMVLFKGEEYQVVWIYNNATCEIKKMDVLGKVEIAAISELKVVLNCRIG</sequence>
<dbReference type="Proteomes" id="UP001213771">
    <property type="component" value="Unassembled WGS sequence"/>
</dbReference>
<dbReference type="RefSeq" id="WP_179866279.1">
    <property type="nucleotide sequence ID" value="NZ_JARAOX010000047.1"/>
</dbReference>
<gene>
    <name evidence="1" type="ORF">PVE99_00830</name>
</gene>